<keyword evidence="5" id="KW-0175">Coiled coil</keyword>
<feature type="domain" description="Lipopolysaccharide assembly protein A" evidence="8">
    <location>
        <begin position="23"/>
        <end position="84"/>
    </location>
</feature>
<evidence type="ECO:0000256" key="1">
    <source>
        <dbReference type="ARBA" id="ARBA00022475"/>
    </source>
</evidence>
<evidence type="ECO:0000256" key="4">
    <source>
        <dbReference type="ARBA" id="ARBA00023136"/>
    </source>
</evidence>
<evidence type="ECO:0000256" key="3">
    <source>
        <dbReference type="ARBA" id="ARBA00022989"/>
    </source>
</evidence>
<dbReference type="Pfam" id="PF06305">
    <property type="entry name" value="LapA_dom"/>
    <property type="match status" value="1"/>
</dbReference>
<evidence type="ECO:0000256" key="6">
    <source>
        <dbReference type="SAM" id="MobiDB-lite"/>
    </source>
</evidence>
<feature type="transmembrane region" description="Helical" evidence="7">
    <location>
        <begin position="37"/>
        <end position="59"/>
    </location>
</feature>
<dbReference type="Proteomes" id="UP000664601">
    <property type="component" value="Unassembled WGS sequence"/>
</dbReference>
<evidence type="ECO:0000256" key="7">
    <source>
        <dbReference type="SAM" id="Phobius"/>
    </source>
</evidence>
<feature type="transmembrane region" description="Helical" evidence="7">
    <location>
        <begin position="7"/>
        <end position="25"/>
    </location>
</feature>
<protein>
    <submittedName>
        <fullName evidence="9">DUF1049 domain-containing protein</fullName>
    </submittedName>
</protein>
<organism evidence="9 10">
    <name type="scientific">Candidatus Enterococcus moelleringii</name>
    <dbReference type="NCBI Taxonomy" id="2815325"/>
    <lineage>
        <taxon>Bacteria</taxon>
        <taxon>Bacillati</taxon>
        <taxon>Bacillota</taxon>
        <taxon>Bacilli</taxon>
        <taxon>Lactobacillales</taxon>
        <taxon>Enterococcaceae</taxon>
        <taxon>Enterococcus</taxon>
    </lineage>
</organism>
<dbReference type="InterPro" id="IPR010445">
    <property type="entry name" value="LapA_dom"/>
</dbReference>
<accession>A0ABS3LBF0</accession>
<evidence type="ECO:0000259" key="8">
    <source>
        <dbReference type="Pfam" id="PF06305"/>
    </source>
</evidence>
<dbReference type="EMBL" id="JAFREM010000018">
    <property type="protein sequence ID" value="MBO1306965.1"/>
    <property type="molecule type" value="Genomic_DNA"/>
</dbReference>
<keyword evidence="1" id="KW-1003">Cell membrane</keyword>
<sequence length="144" mass="16486">MKRQWKVILGFILVLIIVIFAVLNNQEVPVNFGFTKIFSPLILIIIGSAIIGALVIFLTSSATMFQQKRQVKQLQKQIEDFETSNEEKLAEDKAIYQREKENEVAALKADYERLLSEKDNYIQQLTGETTAKSDPTNPPLDYYD</sequence>
<dbReference type="PANTHER" id="PTHR41335">
    <property type="entry name" value="MEMBRANE PROTEIN-RELATED"/>
    <property type="match status" value="1"/>
</dbReference>
<evidence type="ECO:0000313" key="10">
    <source>
        <dbReference type="Proteomes" id="UP000664601"/>
    </source>
</evidence>
<keyword evidence="3 7" id="KW-1133">Transmembrane helix</keyword>
<comment type="caution">
    <text evidence="9">The sequence shown here is derived from an EMBL/GenBank/DDBJ whole genome shotgun (WGS) entry which is preliminary data.</text>
</comment>
<gene>
    <name evidence="9" type="ORF">JZO70_12380</name>
</gene>
<feature type="region of interest" description="Disordered" evidence="6">
    <location>
        <begin position="125"/>
        <end position="144"/>
    </location>
</feature>
<evidence type="ECO:0000313" key="9">
    <source>
        <dbReference type="EMBL" id="MBO1306965.1"/>
    </source>
</evidence>
<dbReference type="PANTHER" id="PTHR41335:SF1">
    <property type="entry name" value="MEMBRANE PROTEIN"/>
    <property type="match status" value="1"/>
</dbReference>
<proteinExistence type="predicted"/>
<evidence type="ECO:0000256" key="5">
    <source>
        <dbReference type="SAM" id="Coils"/>
    </source>
</evidence>
<dbReference type="RefSeq" id="WP_207673881.1">
    <property type="nucleotide sequence ID" value="NZ_JAFREM010000018.1"/>
</dbReference>
<evidence type="ECO:0000256" key="2">
    <source>
        <dbReference type="ARBA" id="ARBA00022692"/>
    </source>
</evidence>
<keyword evidence="4 7" id="KW-0472">Membrane</keyword>
<keyword evidence="2 7" id="KW-0812">Transmembrane</keyword>
<feature type="coiled-coil region" evidence="5">
    <location>
        <begin position="64"/>
        <end position="124"/>
    </location>
</feature>
<name>A0ABS3LBF0_9ENTE</name>
<reference evidence="9 10" key="1">
    <citation type="submission" date="2021-03" db="EMBL/GenBank/DDBJ databases">
        <title>Enterococcal diversity collection.</title>
        <authorList>
            <person name="Gilmore M.S."/>
            <person name="Schwartzman J."/>
            <person name="Van Tyne D."/>
            <person name="Martin M."/>
            <person name="Earl A.M."/>
            <person name="Manson A.L."/>
            <person name="Straub T."/>
            <person name="Salamzade R."/>
            <person name="Saavedra J."/>
            <person name="Lebreton F."/>
            <person name="Prichula J."/>
            <person name="Schaufler K."/>
            <person name="Gaca A."/>
            <person name="Sgardioli B."/>
            <person name="Wagenaar J."/>
            <person name="Strong T."/>
        </authorList>
    </citation>
    <scope>NUCLEOTIDE SEQUENCE [LARGE SCALE GENOMIC DNA]</scope>
    <source>
        <strain evidence="9 10">669A</strain>
    </source>
</reference>
<feature type="compositionally biased region" description="Polar residues" evidence="6">
    <location>
        <begin position="125"/>
        <end position="135"/>
    </location>
</feature>
<keyword evidence="10" id="KW-1185">Reference proteome</keyword>